<dbReference type="SUPFAM" id="SSF46915">
    <property type="entry name" value="Polynucleotide phosphorylase/guanosine pentaphosphate synthase (PNPase/GPSI), domain 3"/>
    <property type="match status" value="1"/>
</dbReference>
<keyword evidence="5" id="KW-0548">Nucleotidyltransferase</keyword>
<name>A0A7J8E3G6_MOLMO</name>
<evidence type="ECO:0000256" key="8">
    <source>
        <dbReference type="PROSITE-ProRule" id="PRU00117"/>
    </source>
</evidence>
<dbReference type="Gene3D" id="3.30.230.70">
    <property type="entry name" value="GHMP Kinase, N-terminal domain"/>
    <property type="match status" value="2"/>
</dbReference>
<evidence type="ECO:0000256" key="1">
    <source>
        <dbReference type="ARBA" id="ARBA00007404"/>
    </source>
</evidence>
<dbReference type="Pfam" id="PF03726">
    <property type="entry name" value="PNPase"/>
    <property type="match status" value="1"/>
</dbReference>
<dbReference type="InterPro" id="IPR003029">
    <property type="entry name" value="S1_domain"/>
</dbReference>
<dbReference type="NCBIfam" id="NF008805">
    <property type="entry name" value="PRK11824.1"/>
    <property type="match status" value="1"/>
</dbReference>
<sequence length="679" mass="74828">MAACRHCCSCLRLRPLGDSPLRLPGRDRALTQLQVRALWGGAGSRAVAVDLGNRKLEISSGKLARFADGSAVVQSGDTAVMVTAVSKTKPSPSQFMPLVVDYRQKAAAAGRIPTNYLRREIGSSDKEILTSRVIDRSIRPLFPAGYFYDTQVLCNLLAVDGVNEPDVLAINGASVALSLSDIPWNGPIVMLEAAAENILQQDFCHAIKVGVKYTQQIIQGIQQLVKETGVTKRTPQKLFIPSPEVVKHTHKLAMERLYAVFTDYEHDKISRDEAVNKIRLDTEEQLKEKFPEVDSYEIIESFNVVAKEVFRSIILNEYKRCDGRDLTSLRNINCEVDMFKILHGSALFQRGQTQVFCTVTFDSLESSIKSDRIITAINGIKDKNFMLHYEFPPYATNEIGKVTGVNRRELGHGALAEKALYPVIPKDFPFTIRVTSEVLESNGSSSMASACCGSLALMDAGVPISSAVAGVAIGLVTKNNPDKDEIEDYRLLTDILGIEDYNGDMDFKIAGTNKGITALQADIKLPGIPLKIVMEAIQQASVAKKEILQIMNKIISKPRASRKENGPVVETVQVPLSKRAKFVGPGGYNLKKLQAETGVTISQIDEETFSIFAPIPSAMHEARDFITEICKDDQEQQLEFGAVYTATITEIRDTGVMVKLYPNMTAVLLHNSQLDQRKV</sequence>
<comment type="similarity">
    <text evidence="1">Belongs to the polyribonucleotide nucleotidyltransferase family.</text>
</comment>
<dbReference type="InterPro" id="IPR027408">
    <property type="entry name" value="PNPase/RNase_PH_dom_sf"/>
</dbReference>
<accession>A0A7J8E3G6</accession>
<proteinExistence type="inferred from homology"/>
<dbReference type="InterPro" id="IPR004087">
    <property type="entry name" value="KH_dom"/>
</dbReference>
<dbReference type="GO" id="GO:0004654">
    <property type="term" value="F:polyribonucleotide nucleotidyltransferase activity"/>
    <property type="evidence" value="ECO:0007669"/>
    <property type="project" value="UniProtKB-EC"/>
</dbReference>
<keyword evidence="3" id="KW-0963">Cytoplasm</keyword>
<evidence type="ECO:0000259" key="9">
    <source>
        <dbReference type="PROSITE" id="PS50126"/>
    </source>
</evidence>
<evidence type="ECO:0000256" key="6">
    <source>
        <dbReference type="ARBA" id="ARBA00022884"/>
    </source>
</evidence>
<evidence type="ECO:0000313" key="10">
    <source>
        <dbReference type="EMBL" id="KAF6430067.1"/>
    </source>
</evidence>
<dbReference type="PROSITE" id="PS50126">
    <property type="entry name" value="S1"/>
    <property type="match status" value="1"/>
</dbReference>
<dbReference type="SUPFAM" id="SSF54211">
    <property type="entry name" value="Ribosomal protein S5 domain 2-like"/>
    <property type="match status" value="2"/>
</dbReference>
<dbReference type="GO" id="GO:0000175">
    <property type="term" value="F:3'-5'-RNA exonuclease activity"/>
    <property type="evidence" value="ECO:0007669"/>
    <property type="project" value="TreeGrafter"/>
</dbReference>
<gene>
    <name evidence="10" type="ORF">HJG59_014500</name>
</gene>
<reference evidence="10 11" key="1">
    <citation type="journal article" date="2020" name="Nature">
        <title>Six reference-quality genomes reveal evolution of bat adaptations.</title>
        <authorList>
            <person name="Jebb D."/>
            <person name="Huang Z."/>
            <person name="Pippel M."/>
            <person name="Hughes G.M."/>
            <person name="Lavrichenko K."/>
            <person name="Devanna P."/>
            <person name="Winkler S."/>
            <person name="Jermiin L.S."/>
            <person name="Skirmuntt E.C."/>
            <person name="Katzourakis A."/>
            <person name="Burkitt-Gray L."/>
            <person name="Ray D.A."/>
            <person name="Sullivan K.A.M."/>
            <person name="Roscito J.G."/>
            <person name="Kirilenko B.M."/>
            <person name="Davalos L.M."/>
            <person name="Corthals A.P."/>
            <person name="Power M.L."/>
            <person name="Jones G."/>
            <person name="Ransome R.D."/>
            <person name="Dechmann D.K.N."/>
            <person name="Locatelli A.G."/>
            <person name="Puechmaille S.J."/>
            <person name="Fedrigo O."/>
            <person name="Jarvis E.D."/>
            <person name="Hiller M."/>
            <person name="Vernes S.C."/>
            <person name="Myers E.W."/>
            <person name="Teeling E.C."/>
        </authorList>
    </citation>
    <scope>NUCLEOTIDE SEQUENCE [LARGE SCALE GENOMIC DNA]</scope>
    <source>
        <strain evidence="10">MMolMol1</strain>
        <tissue evidence="10">Muscle</tissue>
    </source>
</reference>
<dbReference type="GO" id="GO:0005829">
    <property type="term" value="C:cytosol"/>
    <property type="evidence" value="ECO:0007669"/>
    <property type="project" value="TreeGrafter"/>
</dbReference>
<feature type="domain" description="S1 motif" evidence="9">
    <location>
        <begin position="641"/>
        <end position="679"/>
    </location>
</feature>
<evidence type="ECO:0000256" key="2">
    <source>
        <dbReference type="ARBA" id="ARBA00012416"/>
    </source>
</evidence>
<keyword evidence="11" id="KW-1185">Reference proteome</keyword>
<keyword evidence="6 8" id="KW-0694">RNA-binding</keyword>
<dbReference type="PIRSF" id="PIRSF005499">
    <property type="entry name" value="PNPase"/>
    <property type="match status" value="1"/>
</dbReference>
<dbReference type="PROSITE" id="PS50084">
    <property type="entry name" value="KH_TYPE_1"/>
    <property type="match status" value="1"/>
</dbReference>
<dbReference type="InterPro" id="IPR015848">
    <property type="entry name" value="PNPase_PH_RNA-bd_bac/org-type"/>
</dbReference>
<dbReference type="EMBL" id="JACASF010000015">
    <property type="protein sequence ID" value="KAF6430067.1"/>
    <property type="molecule type" value="Genomic_DNA"/>
</dbReference>
<evidence type="ECO:0000256" key="3">
    <source>
        <dbReference type="ARBA" id="ARBA00022490"/>
    </source>
</evidence>
<dbReference type="EC" id="2.7.7.8" evidence="2"/>
<dbReference type="InterPro" id="IPR036345">
    <property type="entry name" value="ExoRNase_PH_dom2_sf"/>
</dbReference>
<dbReference type="FunFam" id="3.30.230.70:FF:000032">
    <property type="entry name" value="Polyribonucleotide nucleotidyltransferase 1"/>
    <property type="match status" value="1"/>
</dbReference>
<dbReference type="SUPFAM" id="SSF54791">
    <property type="entry name" value="Eukaryotic type KH-domain (KH-domain type I)"/>
    <property type="match status" value="1"/>
</dbReference>
<dbReference type="GO" id="GO:0000965">
    <property type="term" value="P:mitochondrial RNA 3'-end processing"/>
    <property type="evidence" value="ECO:0007669"/>
    <property type="project" value="TreeGrafter"/>
</dbReference>
<keyword evidence="4 10" id="KW-0808">Transferase</keyword>
<dbReference type="InterPro" id="IPR036612">
    <property type="entry name" value="KH_dom_type_1_sf"/>
</dbReference>
<dbReference type="Pfam" id="PF00013">
    <property type="entry name" value="KH_1"/>
    <property type="match status" value="1"/>
</dbReference>
<dbReference type="InterPro" id="IPR036456">
    <property type="entry name" value="PNPase_PH_RNA-bd_sf"/>
</dbReference>
<dbReference type="FunFam" id="3.30.1370.10:FF:000044">
    <property type="entry name" value="Polyribonucleotide nucleotidyltransferase 1, mitochondrial"/>
    <property type="match status" value="1"/>
</dbReference>
<dbReference type="InterPro" id="IPR012162">
    <property type="entry name" value="PNPase"/>
</dbReference>
<evidence type="ECO:0000256" key="7">
    <source>
        <dbReference type="ARBA" id="ARBA00031451"/>
    </source>
</evidence>
<evidence type="ECO:0000256" key="5">
    <source>
        <dbReference type="ARBA" id="ARBA00022695"/>
    </source>
</evidence>
<dbReference type="GO" id="GO:0000958">
    <property type="term" value="P:mitochondrial mRNA catabolic process"/>
    <property type="evidence" value="ECO:0007669"/>
    <property type="project" value="TreeGrafter"/>
</dbReference>
<dbReference type="PANTHER" id="PTHR11252:SF0">
    <property type="entry name" value="POLYRIBONUCLEOTIDE NUCLEOTIDYLTRANSFERASE 1, MITOCHONDRIAL"/>
    <property type="match status" value="1"/>
</dbReference>
<dbReference type="InterPro" id="IPR020568">
    <property type="entry name" value="Ribosomal_Su5_D2-typ_SF"/>
</dbReference>
<protein>
    <recommendedName>
        <fullName evidence="2">polyribonucleotide nucleotidyltransferase</fullName>
        <ecNumber evidence="2">2.7.7.8</ecNumber>
    </recommendedName>
    <alternativeName>
        <fullName evidence="7">Polynucleotide phosphorylase 1</fullName>
    </alternativeName>
</protein>
<dbReference type="Gene3D" id="1.10.10.400">
    <property type="entry name" value="Polyribonucleotide nucleotidyltransferase, RNA-binding domain"/>
    <property type="match status" value="1"/>
</dbReference>
<dbReference type="GO" id="GO:0003723">
    <property type="term" value="F:RNA binding"/>
    <property type="evidence" value="ECO:0007669"/>
    <property type="project" value="UniProtKB-UniRule"/>
</dbReference>
<dbReference type="PANTHER" id="PTHR11252">
    <property type="entry name" value="POLYRIBONUCLEOTIDE NUCLEOTIDYLTRANSFERASE"/>
    <property type="match status" value="1"/>
</dbReference>
<dbReference type="CDD" id="cd09033">
    <property type="entry name" value="KH-I_PNPT1"/>
    <property type="match status" value="1"/>
</dbReference>
<dbReference type="Proteomes" id="UP000550707">
    <property type="component" value="Unassembled WGS sequence"/>
</dbReference>
<evidence type="ECO:0000313" key="11">
    <source>
        <dbReference type="Proteomes" id="UP000550707"/>
    </source>
</evidence>
<dbReference type="FunFam" id="1.10.10.400:FF:000001">
    <property type="entry name" value="Polyribonucleotide nucleotidyltransferase 1, mitochondrial"/>
    <property type="match status" value="1"/>
</dbReference>
<organism evidence="10 11">
    <name type="scientific">Molossus molossus</name>
    <name type="common">Pallas' mastiff bat</name>
    <name type="synonym">Vespertilio molossus</name>
    <dbReference type="NCBI Taxonomy" id="27622"/>
    <lineage>
        <taxon>Eukaryota</taxon>
        <taxon>Metazoa</taxon>
        <taxon>Chordata</taxon>
        <taxon>Craniata</taxon>
        <taxon>Vertebrata</taxon>
        <taxon>Euteleostomi</taxon>
        <taxon>Mammalia</taxon>
        <taxon>Eutheria</taxon>
        <taxon>Laurasiatheria</taxon>
        <taxon>Chiroptera</taxon>
        <taxon>Yangochiroptera</taxon>
        <taxon>Molossidae</taxon>
        <taxon>Molossus</taxon>
    </lineage>
</organism>
<dbReference type="Pfam" id="PF01138">
    <property type="entry name" value="RNase_PH"/>
    <property type="match status" value="2"/>
</dbReference>
<dbReference type="SUPFAM" id="SSF55666">
    <property type="entry name" value="Ribonuclease PH domain 2-like"/>
    <property type="match status" value="2"/>
</dbReference>
<dbReference type="InterPro" id="IPR004088">
    <property type="entry name" value="KH_dom_type_1"/>
</dbReference>
<evidence type="ECO:0000256" key="4">
    <source>
        <dbReference type="ARBA" id="ARBA00022679"/>
    </source>
</evidence>
<dbReference type="GO" id="GO:0005739">
    <property type="term" value="C:mitochondrion"/>
    <property type="evidence" value="ECO:0007669"/>
    <property type="project" value="TreeGrafter"/>
</dbReference>
<dbReference type="Gene3D" id="3.30.1370.10">
    <property type="entry name" value="K Homology domain, type 1"/>
    <property type="match status" value="1"/>
</dbReference>
<dbReference type="CDD" id="cd11364">
    <property type="entry name" value="RNase_PH_PNPase_2"/>
    <property type="match status" value="1"/>
</dbReference>
<comment type="caution">
    <text evidence="10">The sequence shown here is derived from an EMBL/GenBank/DDBJ whole genome shotgun (WGS) entry which is preliminary data.</text>
</comment>
<dbReference type="InterPro" id="IPR001247">
    <property type="entry name" value="ExoRNase_PH_dom1"/>
</dbReference>
<dbReference type="SMART" id="SM00322">
    <property type="entry name" value="KH"/>
    <property type="match status" value="1"/>
</dbReference>
<dbReference type="AlphaFoldDB" id="A0A7J8E3G6"/>